<feature type="transmembrane region" description="Helical" evidence="24">
    <location>
        <begin position="176"/>
        <end position="194"/>
    </location>
</feature>
<evidence type="ECO:0000256" key="13">
    <source>
        <dbReference type="ARBA" id="ARBA00022989"/>
    </source>
</evidence>
<keyword evidence="11 24" id="KW-0812">Transmembrane</keyword>
<keyword evidence="14" id="KW-0443">Lipid metabolism</keyword>
<evidence type="ECO:0000256" key="17">
    <source>
        <dbReference type="ARBA" id="ARBA00023264"/>
    </source>
</evidence>
<keyword evidence="15 24" id="KW-0472">Membrane</keyword>
<dbReference type="OrthoDB" id="9799199at2"/>
<evidence type="ECO:0000256" key="21">
    <source>
        <dbReference type="ARBA" id="ARBA00032396"/>
    </source>
</evidence>
<dbReference type="GO" id="GO:0016024">
    <property type="term" value="P:CDP-diacylglycerol biosynthetic process"/>
    <property type="evidence" value="ECO:0007669"/>
    <property type="project" value="TreeGrafter"/>
</dbReference>
<sequence length="268" mass="29495">MKQRVITAIIALILFIPVIIFGGWAIEITATVLAVIGVYELFRMKGIEFKSIEGVLASLATIALVFPIHKYLGFIPEGTDVLSIFYILIMGFLALTVFSKNTYSIEQAAFPALVTLYVGMGFKYFLLARGEGPSLVILMFGLMVVWTTDIGAYMFGRAFGKNKLAPNVSPNKTLEGSAGGILSAVVFALIYLNFYPAQEYFGFNLVTMIIFTIIFSMVGQFGDLVESAYKRHFGVKDSGKILPGHGGILDRFDSMLFVFPVMHILGLF</sequence>
<keyword evidence="8" id="KW-1003">Cell membrane</keyword>
<comment type="pathway">
    <text evidence="4">Lipid metabolism.</text>
</comment>
<dbReference type="PANTHER" id="PTHR46382">
    <property type="entry name" value="PHOSPHATIDATE CYTIDYLYLTRANSFERASE"/>
    <property type="match status" value="1"/>
</dbReference>
<evidence type="ECO:0000256" key="5">
    <source>
        <dbReference type="ARBA" id="ARBA00010185"/>
    </source>
</evidence>
<evidence type="ECO:0000256" key="22">
    <source>
        <dbReference type="ARBA" id="ARBA00032743"/>
    </source>
</evidence>
<keyword evidence="13 24" id="KW-1133">Transmembrane helix</keyword>
<evidence type="ECO:0000256" key="3">
    <source>
        <dbReference type="ARBA" id="ARBA00005119"/>
    </source>
</evidence>
<comment type="subcellular location">
    <subcellularLocation>
        <location evidence="2">Cell membrane</location>
        <topology evidence="2">Multi-pass membrane protein</topology>
    </subcellularLocation>
</comment>
<keyword evidence="9" id="KW-0444">Lipid biosynthesis</keyword>
<dbReference type="EMBL" id="NGJY01000001">
    <property type="protein sequence ID" value="RSU05138.1"/>
    <property type="molecule type" value="Genomic_DNA"/>
</dbReference>
<evidence type="ECO:0000256" key="4">
    <source>
        <dbReference type="ARBA" id="ARBA00005189"/>
    </source>
</evidence>
<evidence type="ECO:0000256" key="8">
    <source>
        <dbReference type="ARBA" id="ARBA00022475"/>
    </source>
</evidence>
<accession>A0A430AD65</accession>
<evidence type="ECO:0000256" key="14">
    <source>
        <dbReference type="ARBA" id="ARBA00023098"/>
    </source>
</evidence>
<evidence type="ECO:0000256" key="19">
    <source>
        <dbReference type="ARBA" id="ARBA00031825"/>
    </source>
</evidence>
<dbReference type="PANTHER" id="PTHR46382:SF1">
    <property type="entry name" value="PHOSPHATIDATE CYTIDYLYLTRANSFERASE"/>
    <property type="match status" value="1"/>
</dbReference>
<dbReference type="GO" id="GO:0004605">
    <property type="term" value="F:phosphatidate cytidylyltransferase activity"/>
    <property type="evidence" value="ECO:0007669"/>
    <property type="project" value="UniProtKB-EC"/>
</dbReference>
<evidence type="ECO:0000256" key="16">
    <source>
        <dbReference type="ARBA" id="ARBA00023209"/>
    </source>
</evidence>
<protein>
    <recommendedName>
        <fullName evidence="7">Phosphatidate cytidylyltransferase</fullName>
        <ecNumber evidence="6">2.7.7.41</ecNumber>
    </recommendedName>
    <alternativeName>
        <fullName evidence="20">CDP-DAG synthase</fullName>
    </alternativeName>
    <alternativeName>
        <fullName evidence="22">CDP-DG synthase</fullName>
    </alternativeName>
    <alternativeName>
        <fullName evidence="18">CDP-diacylglycerol synthase</fullName>
    </alternativeName>
    <alternativeName>
        <fullName evidence="21">CDP-diglyceride pyrophosphorylase</fullName>
    </alternativeName>
    <alternativeName>
        <fullName evidence="23">CDP-diglyceride synthase</fullName>
    </alternativeName>
    <alternativeName>
        <fullName evidence="19">CTP:phosphatidate cytidylyltransferase</fullName>
    </alternativeName>
</protein>
<evidence type="ECO:0000256" key="15">
    <source>
        <dbReference type="ARBA" id="ARBA00023136"/>
    </source>
</evidence>
<evidence type="ECO:0000256" key="10">
    <source>
        <dbReference type="ARBA" id="ARBA00022679"/>
    </source>
</evidence>
<evidence type="ECO:0000256" key="2">
    <source>
        <dbReference type="ARBA" id="ARBA00004651"/>
    </source>
</evidence>
<dbReference type="Pfam" id="PF01148">
    <property type="entry name" value="CTP_transf_1"/>
    <property type="match status" value="1"/>
</dbReference>
<dbReference type="GO" id="GO:0005886">
    <property type="term" value="C:plasma membrane"/>
    <property type="evidence" value="ECO:0007669"/>
    <property type="project" value="UniProtKB-SubCell"/>
</dbReference>
<keyword evidence="26" id="KW-1185">Reference proteome</keyword>
<evidence type="ECO:0000256" key="7">
    <source>
        <dbReference type="ARBA" id="ARBA00019373"/>
    </source>
</evidence>
<name>A0A430AD65_9ENTE</name>
<evidence type="ECO:0000256" key="12">
    <source>
        <dbReference type="ARBA" id="ARBA00022695"/>
    </source>
</evidence>
<evidence type="ECO:0000313" key="25">
    <source>
        <dbReference type="EMBL" id="RSU05138.1"/>
    </source>
</evidence>
<feature type="transmembrane region" description="Helical" evidence="24">
    <location>
        <begin position="6"/>
        <end position="39"/>
    </location>
</feature>
<dbReference type="AlphaFoldDB" id="A0A430AD65"/>
<dbReference type="Proteomes" id="UP000287101">
    <property type="component" value="Unassembled WGS sequence"/>
</dbReference>
<comment type="caution">
    <text evidence="25">The sequence shown here is derived from an EMBL/GenBank/DDBJ whole genome shotgun (WGS) entry which is preliminary data.</text>
</comment>
<keyword evidence="12 25" id="KW-0548">Nucleotidyltransferase</keyword>
<comment type="catalytic activity">
    <reaction evidence="1">
        <text>a 1,2-diacyl-sn-glycero-3-phosphate + CTP + H(+) = a CDP-1,2-diacyl-sn-glycerol + diphosphate</text>
        <dbReference type="Rhea" id="RHEA:16229"/>
        <dbReference type="ChEBI" id="CHEBI:15378"/>
        <dbReference type="ChEBI" id="CHEBI:33019"/>
        <dbReference type="ChEBI" id="CHEBI:37563"/>
        <dbReference type="ChEBI" id="CHEBI:58332"/>
        <dbReference type="ChEBI" id="CHEBI:58608"/>
        <dbReference type="EC" id="2.7.7.41"/>
    </reaction>
</comment>
<keyword evidence="16" id="KW-0594">Phospholipid biosynthesis</keyword>
<reference evidence="25 26" key="1">
    <citation type="submission" date="2017-05" db="EMBL/GenBank/DDBJ databases">
        <title>Vagococcus spp. assemblies.</title>
        <authorList>
            <person name="Gulvik C.A."/>
        </authorList>
    </citation>
    <scope>NUCLEOTIDE SEQUENCE [LARGE SCALE GENOMIC DNA]</scope>
    <source>
        <strain evidence="25 26">CCUG 41755</strain>
    </source>
</reference>
<gene>
    <name evidence="25" type="ORF">CBF31_03745</name>
</gene>
<organism evidence="25 26">
    <name type="scientific">Vagococcus fessus</name>
    <dbReference type="NCBI Taxonomy" id="120370"/>
    <lineage>
        <taxon>Bacteria</taxon>
        <taxon>Bacillati</taxon>
        <taxon>Bacillota</taxon>
        <taxon>Bacilli</taxon>
        <taxon>Lactobacillales</taxon>
        <taxon>Enterococcaceae</taxon>
        <taxon>Vagococcus</taxon>
    </lineage>
</organism>
<proteinExistence type="inferred from homology"/>
<evidence type="ECO:0000313" key="26">
    <source>
        <dbReference type="Proteomes" id="UP000287101"/>
    </source>
</evidence>
<dbReference type="EC" id="2.7.7.41" evidence="6"/>
<feature type="transmembrane region" description="Helical" evidence="24">
    <location>
        <begin position="134"/>
        <end position="155"/>
    </location>
</feature>
<feature type="transmembrane region" description="Helical" evidence="24">
    <location>
        <begin position="200"/>
        <end position="221"/>
    </location>
</feature>
<comment type="similarity">
    <text evidence="5">Belongs to the CDS family.</text>
</comment>
<evidence type="ECO:0000256" key="24">
    <source>
        <dbReference type="SAM" id="Phobius"/>
    </source>
</evidence>
<feature type="transmembrane region" description="Helical" evidence="24">
    <location>
        <begin position="110"/>
        <end position="128"/>
    </location>
</feature>
<keyword evidence="10 25" id="KW-0808">Transferase</keyword>
<evidence type="ECO:0000256" key="6">
    <source>
        <dbReference type="ARBA" id="ARBA00012487"/>
    </source>
</evidence>
<evidence type="ECO:0000256" key="18">
    <source>
        <dbReference type="ARBA" id="ARBA00029893"/>
    </source>
</evidence>
<feature type="transmembrane region" description="Helical" evidence="24">
    <location>
        <begin position="81"/>
        <end position="98"/>
    </location>
</feature>
<evidence type="ECO:0000256" key="23">
    <source>
        <dbReference type="ARBA" id="ARBA00033406"/>
    </source>
</evidence>
<evidence type="ECO:0000256" key="1">
    <source>
        <dbReference type="ARBA" id="ARBA00001698"/>
    </source>
</evidence>
<evidence type="ECO:0000256" key="11">
    <source>
        <dbReference type="ARBA" id="ARBA00022692"/>
    </source>
</evidence>
<evidence type="ECO:0000256" key="20">
    <source>
        <dbReference type="ARBA" id="ARBA00032253"/>
    </source>
</evidence>
<dbReference type="RefSeq" id="WP_126831025.1">
    <property type="nucleotide sequence ID" value="NZ_CBCRYB010000003.1"/>
</dbReference>
<feature type="transmembrane region" description="Helical" evidence="24">
    <location>
        <begin position="51"/>
        <end position="69"/>
    </location>
</feature>
<evidence type="ECO:0000256" key="9">
    <source>
        <dbReference type="ARBA" id="ARBA00022516"/>
    </source>
</evidence>
<keyword evidence="17" id="KW-1208">Phospholipid metabolism</keyword>
<comment type="pathway">
    <text evidence="3">Phospholipid metabolism; CDP-diacylglycerol biosynthesis; CDP-diacylglycerol from sn-glycerol 3-phosphate: step 3/3.</text>
</comment>